<evidence type="ECO:0000313" key="2">
    <source>
        <dbReference type="EMBL" id="OIN56096.1"/>
    </source>
</evidence>
<comment type="caution">
    <text evidence="2">The sequence shown here is derived from an EMBL/GenBank/DDBJ whole genome shotgun (WGS) entry which is preliminary data.</text>
</comment>
<dbReference type="Proteomes" id="UP000181790">
    <property type="component" value="Unassembled WGS sequence"/>
</dbReference>
<proteinExistence type="predicted"/>
<reference evidence="2 3" key="1">
    <citation type="submission" date="2016-10" db="EMBL/GenBank/DDBJ databases">
        <title>Arsenicibacter rosenii gen. nov., sp. nov., an efficient arsenic-methylating bacterium isolated from an arsenic-contaminated paddy soil.</title>
        <authorList>
            <person name="Huang K."/>
        </authorList>
    </citation>
    <scope>NUCLEOTIDE SEQUENCE [LARGE SCALE GENOMIC DNA]</scope>
    <source>
        <strain evidence="2 3">SM-1</strain>
    </source>
</reference>
<dbReference type="InterPro" id="IPR029492">
    <property type="entry name" value="DUF4435"/>
</dbReference>
<protein>
    <recommendedName>
        <fullName evidence="1">DUF4435 domain-containing protein</fullName>
    </recommendedName>
</protein>
<accession>A0A1S2VCY6</accession>
<evidence type="ECO:0000259" key="1">
    <source>
        <dbReference type="Pfam" id="PF14491"/>
    </source>
</evidence>
<organism evidence="2 3">
    <name type="scientific">Arsenicibacter rosenii</name>
    <dbReference type="NCBI Taxonomy" id="1750698"/>
    <lineage>
        <taxon>Bacteria</taxon>
        <taxon>Pseudomonadati</taxon>
        <taxon>Bacteroidota</taxon>
        <taxon>Cytophagia</taxon>
        <taxon>Cytophagales</taxon>
        <taxon>Spirosomataceae</taxon>
        <taxon>Arsenicibacter</taxon>
    </lineage>
</organism>
<dbReference type="RefSeq" id="WP_071506228.1">
    <property type="nucleotide sequence ID" value="NZ_MORL01000028.1"/>
</dbReference>
<dbReference type="AlphaFoldDB" id="A0A1S2VCY6"/>
<keyword evidence="3" id="KW-1185">Reference proteome</keyword>
<dbReference type="EMBL" id="MORL01000028">
    <property type="protein sequence ID" value="OIN56096.1"/>
    <property type="molecule type" value="Genomic_DNA"/>
</dbReference>
<feature type="domain" description="DUF4435" evidence="1">
    <location>
        <begin position="23"/>
        <end position="242"/>
    </location>
</feature>
<evidence type="ECO:0000313" key="3">
    <source>
        <dbReference type="Proteomes" id="UP000181790"/>
    </source>
</evidence>
<dbReference type="OrthoDB" id="8448914at2"/>
<gene>
    <name evidence="2" type="ORF">BLX24_26350</name>
</gene>
<dbReference type="Pfam" id="PF14491">
    <property type="entry name" value="DUF4435"/>
    <property type="match status" value="1"/>
</dbReference>
<sequence length="287" mass="33644">MDPLSYSSEVRRVYSSFFVYRNDIDIYTEDNQDSKEFYKVLLNKLLKDSHVKINDLTQLGPKSEVIRHCEDDNDTTRKKLYIVDGDIDLINDTNRVMPDLYVLDAYCIENFLIEEDSICFYLYTQTGTLTMESISQSVNYENWINEYIHALINLFFHFAITNKILSRFTLFNADKYFIRGKFKIDLVNAEIESCKREILQAISTSEYESELNNLKRRWPVNKETFLRIISGKSYLIPIVLFKMCEIIKKGYKPSLESAKMNLLLNCSLTSLKNLKLAIESRVPKNES</sequence>
<name>A0A1S2VCY6_9BACT</name>